<sequence length="50" mass="5272">MRLLGSVLPKLAELREAAEQILGVTAPVRTAAAFGAVVRLLGCGLLRLQE</sequence>
<dbReference type="EMBL" id="CP003422">
    <property type="protein sequence ID" value="AGN70775.1"/>
    <property type="molecule type" value="Genomic_DNA"/>
</dbReference>
<protein>
    <submittedName>
        <fullName evidence="1">Uncharacterized protein</fullName>
    </submittedName>
</protein>
<name>R9UQ35_9BACL</name>
<accession>R9UQ35</accession>
<dbReference type="HOGENOM" id="CLU_3120670_0_0_9"/>
<evidence type="ECO:0000313" key="1">
    <source>
        <dbReference type="EMBL" id="AGN70775.1"/>
    </source>
</evidence>
<dbReference type="KEGG" id="pmw:B2K_40050"/>
<dbReference type="AlphaFoldDB" id="R9UQ35"/>
<evidence type="ECO:0000313" key="2">
    <source>
        <dbReference type="Proteomes" id="UP000007392"/>
    </source>
</evidence>
<gene>
    <name evidence="1" type="ORF">B2K_40050</name>
</gene>
<dbReference type="Proteomes" id="UP000007392">
    <property type="component" value="Chromosome"/>
</dbReference>
<reference evidence="1 2" key="1">
    <citation type="submission" date="2013-06" db="EMBL/GenBank/DDBJ databases">
        <title>Complete genome sequence of Paenibacillus mucilaginosus K02.</title>
        <authorList>
            <person name="Xiao B."/>
            <person name="Sun L."/>
            <person name="Xiao L."/>
            <person name="Lian B."/>
        </authorList>
    </citation>
    <scope>NUCLEOTIDE SEQUENCE [LARGE SCALE GENOMIC DNA]</scope>
    <source>
        <strain evidence="1 2">K02</strain>
    </source>
</reference>
<organism evidence="1 2">
    <name type="scientific">Paenibacillus mucilaginosus K02</name>
    <dbReference type="NCBI Taxonomy" id="997761"/>
    <lineage>
        <taxon>Bacteria</taxon>
        <taxon>Bacillati</taxon>
        <taxon>Bacillota</taxon>
        <taxon>Bacilli</taxon>
        <taxon>Bacillales</taxon>
        <taxon>Paenibacillaceae</taxon>
        <taxon>Paenibacillus</taxon>
    </lineage>
</organism>
<proteinExistence type="predicted"/>